<name>A0A438F9X5_VITVI</name>
<sequence length="220" mass="25007">MCEKPSTKQPEVIVYSRKNVNHWKKNPTLQQCLESNARSKLDSIIPTRSGSRRDGALEKKIRLGKVVNLLEGKSTIGCKWIFTVKYNPDSLLERYKAPLVAKGFTQTYGIDYSETFAPMAKLNRVEVVSNQRLGNIEIGLDQSLLEDPKLDIASLREHDRTKHVETDRHFTKEKLEVGAICLPFVPTTQQIADILTKGLLRPNFKFFVCKLGMKDIYAPT</sequence>
<gene>
    <name evidence="2" type="primary">RE1_1705</name>
    <name evidence="2" type="ORF">CK203_082704</name>
</gene>
<evidence type="ECO:0000259" key="1">
    <source>
        <dbReference type="Pfam" id="PF07727"/>
    </source>
</evidence>
<dbReference type="Proteomes" id="UP000288805">
    <property type="component" value="Unassembled WGS sequence"/>
</dbReference>
<dbReference type="InterPro" id="IPR013103">
    <property type="entry name" value="RVT_2"/>
</dbReference>
<organism evidence="2 3">
    <name type="scientific">Vitis vinifera</name>
    <name type="common">Grape</name>
    <dbReference type="NCBI Taxonomy" id="29760"/>
    <lineage>
        <taxon>Eukaryota</taxon>
        <taxon>Viridiplantae</taxon>
        <taxon>Streptophyta</taxon>
        <taxon>Embryophyta</taxon>
        <taxon>Tracheophyta</taxon>
        <taxon>Spermatophyta</taxon>
        <taxon>Magnoliopsida</taxon>
        <taxon>eudicotyledons</taxon>
        <taxon>Gunneridae</taxon>
        <taxon>Pentapetalae</taxon>
        <taxon>rosids</taxon>
        <taxon>Vitales</taxon>
        <taxon>Vitaceae</taxon>
        <taxon>Viteae</taxon>
        <taxon>Vitis</taxon>
    </lineage>
</organism>
<evidence type="ECO:0000313" key="3">
    <source>
        <dbReference type="Proteomes" id="UP000288805"/>
    </source>
</evidence>
<dbReference type="Pfam" id="PF07727">
    <property type="entry name" value="RVT_2"/>
    <property type="match status" value="1"/>
</dbReference>
<proteinExistence type="predicted"/>
<reference evidence="2 3" key="1">
    <citation type="journal article" date="2018" name="PLoS Genet.">
        <title>Population sequencing reveals clonal diversity and ancestral inbreeding in the grapevine cultivar Chardonnay.</title>
        <authorList>
            <person name="Roach M.J."/>
            <person name="Johnson D.L."/>
            <person name="Bohlmann J."/>
            <person name="van Vuuren H.J."/>
            <person name="Jones S.J."/>
            <person name="Pretorius I.S."/>
            <person name="Schmidt S.A."/>
            <person name="Borneman A.R."/>
        </authorList>
    </citation>
    <scope>NUCLEOTIDE SEQUENCE [LARGE SCALE GENOMIC DNA]</scope>
    <source>
        <strain evidence="3">cv. Chardonnay</strain>
        <tissue evidence="2">Leaf</tissue>
    </source>
</reference>
<protein>
    <submittedName>
        <fullName evidence="2">Retrovirus-related Pol polyprotein from transposon RE1</fullName>
    </submittedName>
</protein>
<accession>A0A438F9X5</accession>
<comment type="caution">
    <text evidence="2">The sequence shown here is derived from an EMBL/GenBank/DDBJ whole genome shotgun (WGS) entry which is preliminary data.</text>
</comment>
<feature type="domain" description="Reverse transcriptase Ty1/copia-type" evidence="1">
    <location>
        <begin position="65"/>
        <end position="127"/>
    </location>
</feature>
<dbReference type="AlphaFoldDB" id="A0A438F9X5"/>
<dbReference type="EMBL" id="QGNW01001071">
    <property type="protein sequence ID" value="RVW56762.1"/>
    <property type="molecule type" value="Genomic_DNA"/>
</dbReference>
<evidence type="ECO:0000313" key="2">
    <source>
        <dbReference type="EMBL" id="RVW56762.1"/>
    </source>
</evidence>